<evidence type="ECO:0000256" key="3">
    <source>
        <dbReference type="ARBA" id="ARBA00023015"/>
    </source>
</evidence>
<accession>A0A803NA72</accession>
<dbReference type="GO" id="GO:0005634">
    <property type="term" value="C:nucleus"/>
    <property type="evidence" value="ECO:0007669"/>
    <property type="project" value="UniProtKB-SubCell"/>
</dbReference>
<dbReference type="Gene3D" id="4.10.280.10">
    <property type="entry name" value="Helix-loop-helix DNA-binding domain"/>
    <property type="match status" value="1"/>
</dbReference>
<dbReference type="AlphaFoldDB" id="A0A803NA72"/>
<dbReference type="PANTHER" id="PTHR18896:SF60">
    <property type="entry name" value="PHOSPHOLIPASE D"/>
    <property type="match status" value="1"/>
</dbReference>
<dbReference type="SUPFAM" id="SSF47459">
    <property type="entry name" value="HLH, helix-loop-helix DNA-binding domain"/>
    <property type="match status" value="1"/>
</dbReference>
<keyword evidence="4" id="KW-0443">Lipid metabolism</keyword>
<evidence type="ECO:0000256" key="2">
    <source>
        <dbReference type="ARBA" id="ARBA00022737"/>
    </source>
</evidence>
<evidence type="ECO:0000313" key="9">
    <source>
        <dbReference type="EnsemblPlants" id="AUR62042871-RA:cds"/>
    </source>
</evidence>
<reference evidence="9" key="2">
    <citation type="submission" date="2021-03" db="UniProtKB">
        <authorList>
            <consortium name="EnsemblPlants"/>
        </authorList>
    </citation>
    <scope>IDENTIFICATION</scope>
</reference>
<keyword evidence="6" id="KW-0539">Nucleus</keyword>
<dbReference type="InterPro" id="IPR015679">
    <property type="entry name" value="PLipase_D_fam"/>
</dbReference>
<comment type="subcellular location">
    <subcellularLocation>
        <location evidence="1">Nucleus</location>
    </subcellularLocation>
</comment>
<dbReference type="InterPro" id="IPR036638">
    <property type="entry name" value="HLH_DNA-bd_sf"/>
</dbReference>
<name>A0A803NA72_CHEQI</name>
<dbReference type="GO" id="GO:0004630">
    <property type="term" value="F:phospholipase D activity"/>
    <property type="evidence" value="ECO:0007669"/>
    <property type="project" value="TreeGrafter"/>
</dbReference>
<keyword evidence="2" id="KW-0677">Repeat</keyword>
<evidence type="ECO:0000313" key="10">
    <source>
        <dbReference type="Proteomes" id="UP000596660"/>
    </source>
</evidence>
<reference evidence="9" key="1">
    <citation type="journal article" date="2017" name="Nature">
        <title>The genome of Chenopodium quinoa.</title>
        <authorList>
            <person name="Jarvis D.E."/>
            <person name="Ho Y.S."/>
            <person name="Lightfoot D.J."/>
            <person name="Schmoeckel S.M."/>
            <person name="Li B."/>
            <person name="Borm T.J.A."/>
            <person name="Ohyanagi H."/>
            <person name="Mineta K."/>
            <person name="Michell C.T."/>
            <person name="Saber N."/>
            <person name="Kharbatia N.M."/>
            <person name="Rupper R.R."/>
            <person name="Sharp A.R."/>
            <person name="Dally N."/>
            <person name="Boughton B.A."/>
            <person name="Woo Y.H."/>
            <person name="Gao G."/>
            <person name="Schijlen E.G.W.M."/>
            <person name="Guo X."/>
            <person name="Momin A.A."/>
            <person name="Negrao S."/>
            <person name="Al-Babili S."/>
            <person name="Gehring C."/>
            <person name="Roessner U."/>
            <person name="Jung C."/>
            <person name="Murphy K."/>
            <person name="Arold S.T."/>
            <person name="Gojobori T."/>
            <person name="van der Linden C.G."/>
            <person name="van Loo E.N."/>
            <person name="Jellen E.N."/>
            <person name="Maughan P.J."/>
            <person name="Tester M."/>
        </authorList>
    </citation>
    <scope>NUCLEOTIDE SEQUENCE [LARGE SCALE GENOMIC DNA]</scope>
    <source>
        <strain evidence="9">cv. PI 614886</strain>
    </source>
</reference>
<dbReference type="PANTHER" id="PTHR18896">
    <property type="entry name" value="PHOSPHOLIPASE D"/>
    <property type="match status" value="1"/>
</dbReference>
<feature type="region of interest" description="Disordered" evidence="7">
    <location>
        <begin position="33"/>
        <end position="68"/>
    </location>
</feature>
<dbReference type="GO" id="GO:0046983">
    <property type="term" value="F:protein dimerization activity"/>
    <property type="evidence" value="ECO:0007669"/>
    <property type="project" value="InterPro"/>
</dbReference>
<dbReference type="Gene3D" id="3.30.870.10">
    <property type="entry name" value="Endonuclease Chain A"/>
    <property type="match status" value="1"/>
</dbReference>
<feature type="domain" description="BHLH" evidence="8">
    <location>
        <begin position="79"/>
        <end position="145"/>
    </location>
</feature>
<dbReference type="GO" id="GO:0009395">
    <property type="term" value="P:phospholipid catabolic process"/>
    <property type="evidence" value="ECO:0007669"/>
    <property type="project" value="TreeGrafter"/>
</dbReference>
<keyword evidence="10" id="KW-1185">Reference proteome</keyword>
<feature type="compositionally biased region" description="Basic and acidic residues" evidence="7">
    <location>
        <begin position="56"/>
        <end position="68"/>
    </location>
</feature>
<evidence type="ECO:0000256" key="4">
    <source>
        <dbReference type="ARBA" id="ARBA00023098"/>
    </source>
</evidence>
<dbReference type="InterPro" id="IPR011598">
    <property type="entry name" value="bHLH_dom"/>
</dbReference>
<feature type="compositionally biased region" description="Polar residues" evidence="7">
    <location>
        <begin position="41"/>
        <end position="52"/>
    </location>
</feature>
<dbReference type="SUPFAM" id="SSF56024">
    <property type="entry name" value="Phospholipase D/nuclease"/>
    <property type="match status" value="1"/>
</dbReference>
<sequence>MVSTEEIGLERPAAPGLLRFRFLMSDSDGKRLKSTGFGDEIQNQRANNETTSGKGGEQKSKPVSDPSKDYIHVRARRGQATDSHSLAERARKEKISERMRILQDLVPGCNKRFMINTLIPDQIPGFQVIGKALFLSMKLEDVNTRTSPGIEGFPSKDEASVVTEYILKILGLDICADTMNLVIDKSIQTAYIEAIRSAQHFIYIENQYFLGSSYAWPNYKNAASVLTDNVLAGADHLIPMELALKIVSKIRAKERFSVYVVIPMWPEGVPTSASVQEILFWQGETMQMMYSIIAQEIKVMNLEDAYSIYMK</sequence>
<dbReference type="Proteomes" id="UP000596660">
    <property type="component" value="Unplaced"/>
</dbReference>
<keyword evidence="3" id="KW-0805">Transcription regulation</keyword>
<dbReference type="Gramene" id="AUR62042871-RA">
    <property type="protein sequence ID" value="AUR62042871-RA:cds"/>
    <property type="gene ID" value="AUR62042871"/>
</dbReference>
<organism evidence="9 10">
    <name type="scientific">Chenopodium quinoa</name>
    <name type="common">Quinoa</name>
    <dbReference type="NCBI Taxonomy" id="63459"/>
    <lineage>
        <taxon>Eukaryota</taxon>
        <taxon>Viridiplantae</taxon>
        <taxon>Streptophyta</taxon>
        <taxon>Embryophyta</taxon>
        <taxon>Tracheophyta</taxon>
        <taxon>Spermatophyta</taxon>
        <taxon>Magnoliopsida</taxon>
        <taxon>eudicotyledons</taxon>
        <taxon>Gunneridae</taxon>
        <taxon>Pentapetalae</taxon>
        <taxon>Caryophyllales</taxon>
        <taxon>Chenopodiaceae</taxon>
        <taxon>Chenopodioideae</taxon>
        <taxon>Atripliceae</taxon>
        <taxon>Chenopodium</taxon>
    </lineage>
</organism>
<dbReference type="PROSITE" id="PS50888">
    <property type="entry name" value="BHLH"/>
    <property type="match status" value="1"/>
</dbReference>
<evidence type="ECO:0000256" key="1">
    <source>
        <dbReference type="ARBA" id="ARBA00004123"/>
    </source>
</evidence>
<dbReference type="GO" id="GO:0005886">
    <property type="term" value="C:plasma membrane"/>
    <property type="evidence" value="ECO:0007669"/>
    <property type="project" value="TreeGrafter"/>
</dbReference>
<dbReference type="EnsemblPlants" id="AUR62042871-RA">
    <property type="protein sequence ID" value="AUR62042871-RA:cds"/>
    <property type="gene ID" value="AUR62042871"/>
</dbReference>
<evidence type="ECO:0000256" key="5">
    <source>
        <dbReference type="ARBA" id="ARBA00023163"/>
    </source>
</evidence>
<evidence type="ECO:0000256" key="6">
    <source>
        <dbReference type="ARBA" id="ARBA00023242"/>
    </source>
</evidence>
<evidence type="ECO:0000259" key="8">
    <source>
        <dbReference type="PROSITE" id="PS50888"/>
    </source>
</evidence>
<evidence type="ECO:0000256" key="7">
    <source>
        <dbReference type="SAM" id="MobiDB-lite"/>
    </source>
</evidence>
<protein>
    <recommendedName>
        <fullName evidence="8">BHLH domain-containing protein</fullName>
    </recommendedName>
</protein>
<keyword evidence="5" id="KW-0804">Transcription</keyword>
<proteinExistence type="predicted"/>